<gene>
    <name evidence="13" type="ORF">JKP88DRAFT_348347</name>
</gene>
<keyword evidence="14" id="KW-1185">Reference proteome</keyword>
<evidence type="ECO:0000256" key="8">
    <source>
        <dbReference type="ARBA" id="ARBA00022840"/>
    </source>
</evidence>
<proteinExistence type="predicted"/>
<accession>A0A835Z275</accession>
<dbReference type="Gene3D" id="3.10.110.10">
    <property type="entry name" value="Ubiquitin Conjugating Enzyme"/>
    <property type="match status" value="1"/>
</dbReference>
<sequence length="233" mass="24774">MSDMSARRLRHEAMALQKNPVENIQALPLETNILEWHYVITGTKGTPFEGGYYHGLLRFPAEYPLKPPSILMYTPNGRFATNRRLCLSNSDFHPESWNPVWGVSTILMGLYSFMLDTAPTLGSVTTSAAAKRKFAEESLAFNVRDKNFCALFPELADLHVALELQKQLEPRAAKKAAANGSGGGGGGAAAGGGGAGATAATAAAPRAEEPGGLTVFVCLIVIMGVLAVILRLG</sequence>
<evidence type="ECO:0000256" key="5">
    <source>
        <dbReference type="ARBA" id="ARBA00022741"/>
    </source>
</evidence>
<dbReference type="SMART" id="SM00212">
    <property type="entry name" value="UBCc"/>
    <property type="match status" value="1"/>
</dbReference>
<keyword evidence="5" id="KW-0547">Nucleotide-binding</keyword>
<evidence type="ECO:0000313" key="14">
    <source>
        <dbReference type="Proteomes" id="UP000664859"/>
    </source>
</evidence>
<evidence type="ECO:0000256" key="6">
    <source>
        <dbReference type="ARBA" id="ARBA00022786"/>
    </source>
</evidence>
<protein>
    <recommendedName>
        <fullName evidence="2">E2 ubiquitin-conjugating enzyme</fullName>
        <ecNumber evidence="2">2.3.2.23</ecNumber>
    </recommendedName>
</protein>
<dbReference type="InterPro" id="IPR016135">
    <property type="entry name" value="UBQ-conjugating_enzyme/RWD"/>
</dbReference>
<dbReference type="OrthoDB" id="1158011at2759"/>
<dbReference type="FunFam" id="3.10.110.10:FF:000023">
    <property type="entry name" value="Ubiquitin-conjugating enzyme E2 J2"/>
    <property type="match status" value="1"/>
</dbReference>
<evidence type="ECO:0000256" key="10">
    <source>
        <dbReference type="ARBA" id="ARBA00023136"/>
    </source>
</evidence>
<dbReference type="PANTHER" id="PTHR24067">
    <property type="entry name" value="UBIQUITIN-CONJUGATING ENZYME E2"/>
    <property type="match status" value="1"/>
</dbReference>
<evidence type="ECO:0000256" key="7">
    <source>
        <dbReference type="ARBA" id="ARBA00022824"/>
    </source>
</evidence>
<keyword evidence="3" id="KW-0808">Transferase</keyword>
<keyword evidence="8" id="KW-0067">ATP-binding</keyword>
<evidence type="ECO:0000256" key="3">
    <source>
        <dbReference type="ARBA" id="ARBA00022679"/>
    </source>
</evidence>
<keyword evidence="7" id="KW-0256">Endoplasmic reticulum</keyword>
<dbReference type="PROSITE" id="PS50127">
    <property type="entry name" value="UBC_2"/>
    <property type="match status" value="1"/>
</dbReference>
<dbReference type="GO" id="GO:0005789">
    <property type="term" value="C:endoplasmic reticulum membrane"/>
    <property type="evidence" value="ECO:0007669"/>
    <property type="project" value="UniProtKB-SubCell"/>
</dbReference>
<dbReference type="SUPFAM" id="SSF54495">
    <property type="entry name" value="UBC-like"/>
    <property type="match status" value="1"/>
</dbReference>
<dbReference type="Proteomes" id="UP000664859">
    <property type="component" value="Unassembled WGS sequence"/>
</dbReference>
<dbReference type="AlphaFoldDB" id="A0A835Z275"/>
<keyword evidence="4 11" id="KW-0812">Transmembrane</keyword>
<dbReference type="InterPro" id="IPR050113">
    <property type="entry name" value="Ub_conjugating_enzyme"/>
</dbReference>
<keyword evidence="9 11" id="KW-1133">Transmembrane helix</keyword>
<keyword evidence="6" id="KW-0833">Ubl conjugation pathway</keyword>
<evidence type="ECO:0000256" key="4">
    <source>
        <dbReference type="ARBA" id="ARBA00022692"/>
    </source>
</evidence>
<comment type="caution">
    <text evidence="13">The sequence shown here is derived from an EMBL/GenBank/DDBJ whole genome shotgun (WGS) entry which is preliminary data.</text>
</comment>
<evidence type="ECO:0000256" key="1">
    <source>
        <dbReference type="ARBA" id="ARBA00004586"/>
    </source>
</evidence>
<comment type="subcellular location">
    <subcellularLocation>
        <location evidence="1">Endoplasmic reticulum membrane</location>
    </subcellularLocation>
</comment>
<organism evidence="13 14">
    <name type="scientific">Tribonema minus</name>
    <dbReference type="NCBI Taxonomy" id="303371"/>
    <lineage>
        <taxon>Eukaryota</taxon>
        <taxon>Sar</taxon>
        <taxon>Stramenopiles</taxon>
        <taxon>Ochrophyta</taxon>
        <taxon>PX clade</taxon>
        <taxon>Xanthophyceae</taxon>
        <taxon>Tribonematales</taxon>
        <taxon>Tribonemataceae</taxon>
        <taxon>Tribonema</taxon>
    </lineage>
</organism>
<evidence type="ECO:0000259" key="12">
    <source>
        <dbReference type="PROSITE" id="PS50127"/>
    </source>
</evidence>
<dbReference type="GO" id="GO:0005524">
    <property type="term" value="F:ATP binding"/>
    <property type="evidence" value="ECO:0007669"/>
    <property type="project" value="UniProtKB-KW"/>
</dbReference>
<feature type="transmembrane region" description="Helical" evidence="11">
    <location>
        <begin position="213"/>
        <end position="232"/>
    </location>
</feature>
<dbReference type="Pfam" id="PF00179">
    <property type="entry name" value="UQ_con"/>
    <property type="match status" value="1"/>
</dbReference>
<evidence type="ECO:0000256" key="9">
    <source>
        <dbReference type="ARBA" id="ARBA00022989"/>
    </source>
</evidence>
<name>A0A835Z275_9STRA</name>
<dbReference type="CDD" id="cd23799">
    <property type="entry name" value="UBCc_UBE2J"/>
    <property type="match status" value="1"/>
</dbReference>
<dbReference type="EMBL" id="JAFCMP010000146">
    <property type="protein sequence ID" value="KAG5184889.1"/>
    <property type="molecule type" value="Genomic_DNA"/>
</dbReference>
<evidence type="ECO:0000256" key="2">
    <source>
        <dbReference type="ARBA" id="ARBA00012486"/>
    </source>
</evidence>
<evidence type="ECO:0000313" key="13">
    <source>
        <dbReference type="EMBL" id="KAG5184889.1"/>
    </source>
</evidence>
<keyword evidence="10 11" id="KW-0472">Membrane</keyword>
<dbReference type="EC" id="2.3.2.23" evidence="2"/>
<reference evidence="13" key="1">
    <citation type="submission" date="2021-02" db="EMBL/GenBank/DDBJ databases">
        <title>First Annotated Genome of the Yellow-green Alga Tribonema minus.</title>
        <authorList>
            <person name="Mahan K.M."/>
        </authorList>
    </citation>
    <scope>NUCLEOTIDE SEQUENCE</scope>
    <source>
        <strain evidence="13">UTEX B ZZ1240</strain>
    </source>
</reference>
<evidence type="ECO:0000256" key="11">
    <source>
        <dbReference type="SAM" id="Phobius"/>
    </source>
</evidence>
<dbReference type="GO" id="GO:0061631">
    <property type="term" value="F:ubiquitin conjugating enzyme activity"/>
    <property type="evidence" value="ECO:0007669"/>
    <property type="project" value="UniProtKB-EC"/>
</dbReference>
<feature type="domain" description="UBC core" evidence="12">
    <location>
        <begin position="4"/>
        <end position="154"/>
    </location>
</feature>
<dbReference type="InterPro" id="IPR000608">
    <property type="entry name" value="UBC"/>
</dbReference>